<gene>
    <name evidence="7" type="ORF">BRW65_01365</name>
</gene>
<accession>A0A1Q4I2B3</accession>
<comment type="similarity">
    <text evidence="2">Belongs to the acyl-CoA dehydrogenase family.</text>
</comment>
<keyword evidence="5" id="KW-0560">Oxidoreductase</keyword>
<proteinExistence type="inferred from homology"/>
<keyword evidence="8" id="KW-1185">Reference proteome</keyword>
<evidence type="ECO:0000256" key="5">
    <source>
        <dbReference type="ARBA" id="ARBA00023002"/>
    </source>
</evidence>
<comment type="caution">
    <text evidence="7">The sequence shown here is derived from an EMBL/GenBank/DDBJ whole genome shotgun (WGS) entry which is preliminary data.</text>
</comment>
<feature type="domain" description="Acyl-CoA dehydrogenase/oxidase C-terminal" evidence="6">
    <location>
        <begin position="221"/>
        <end position="347"/>
    </location>
</feature>
<evidence type="ECO:0000256" key="4">
    <source>
        <dbReference type="ARBA" id="ARBA00022827"/>
    </source>
</evidence>
<dbReference type="RefSeq" id="WP_073870355.1">
    <property type="nucleotide sequence ID" value="NZ_MPNT01000001.1"/>
</dbReference>
<dbReference type="Gene3D" id="1.10.540.10">
    <property type="entry name" value="Acyl-CoA dehydrogenase/oxidase, N-terminal domain"/>
    <property type="match status" value="1"/>
</dbReference>
<sequence>MDFRFTETQQVIAEVAAGVLHQVAEGDDTAGWDALISSGLLSNFAPQSTGGDHLGAAEAVQLFVAIGAKALDVPAIGALVSMTVLDRYGNPAAHDAHLREIASGREVFALAIAEPGADTVEHGQTTAVQCRDGWRIDGTKVAVAFAERASRVLVTASLPDGTAGVFLVDPRQAGVSLTEELATTGATRWTVDLESVEVDTSDALTHPDAAPALQRHALLYLSAQQLGCLQGALELAASYTTGRRQFGRAIATFQAVANRLADAYIDLQALRWTVYDAADAMDRNRGDATLAVATAKFWAAEAGHRIASTAQHVHGGMGVDMDYPMHRFFLRAKDIEFTLGGASAQLATVWAQLEARVKP</sequence>
<dbReference type="AlphaFoldDB" id="A0A1Q4I2B3"/>
<dbReference type="STRING" id="53378.BRW65_01365"/>
<dbReference type="InterPro" id="IPR046373">
    <property type="entry name" value="Acyl-CoA_Oxase/DH_mid-dom_sf"/>
</dbReference>
<dbReference type="PANTHER" id="PTHR43884:SF20">
    <property type="entry name" value="ACYL-COA DEHYDROGENASE FADE28"/>
    <property type="match status" value="1"/>
</dbReference>
<comment type="cofactor">
    <cofactor evidence="1">
        <name>FAD</name>
        <dbReference type="ChEBI" id="CHEBI:57692"/>
    </cofactor>
</comment>
<dbReference type="InterPro" id="IPR009100">
    <property type="entry name" value="AcylCoA_DH/oxidase_NM_dom_sf"/>
</dbReference>
<protein>
    <recommendedName>
        <fullName evidence="6">Acyl-CoA dehydrogenase/oxidase C-terminal domain-containing protein</fullName>
    </recommendedName>
</protein>
<dbReference type="EMBL" id="MPNT01000001">
    <property type="protein sequence ID" value="OJZ76114.1"/>
    <property type="molecule type" value="Genomic_DNA"/>
</dbReference>
<name>A0A1Q4I2B3_9MYCO</name>
<evidence type="ECO:0000259" key="6">
    <source>
        <dbReference type="Pfam" id="PF00441"/>
    </source>
</evidence>
<evidence type="ECO:0000256" key="1">
    <source>
        <dbReference type="ARBA" id="ARBA00001974"/>
    </source>
</evidence>
<dbReference type="PANTHER" id="PTHR43884">
    <property type="entry name" value="ACYL-COA DEHYDROGENASE"/>
    <property type="match status" value="1"/>
</dbReference>
<evidence type="ECO:0000256" key="3">
    <source>
        <dbReference type="ARBA" id="ARBA00022630"/>
    </source>
</evidence>
<dbReference type="OrthoDB" id="4319499at2"/>
<dbReference type="GO" id="GO:0003995">
    <property type="term" value="F:acyl-CoA dehydrogenase activity"/>
    <property type="evidence" value="ECO:0007669"/>
    <property type="project" value="TreeGrafter"/>
</dbReference>
<evidence type="ECO:0000313" key="8">
    <source>
        <dbReference type="Proteomes" id="UP000186438"/>
    </source>
</evidence>
<dbReference type="SUPFAM" id="SSF47203">
    <property type="entry name" value="Acyl-CoA dehydrogenase C-terminal domain-like"/>
    <property type="match status" value="1"/>
</dbReference>
<dbReference type="InterPro" id="IPR009075">
    <property type="entry name" value="AcylCo_DH/oxidase_C"/>
</dbReference>
<keyword evidence="3" id="KW-0285">Flavoprotein</keyword>
<dbReference type="Gene3D" id="1.20.140.10">
    <property type="entry name" value="Butyryl-CoA Dehydrogenase, subunit A, domain 3"/>
    <property type="match status" value="1"/>
</dbReference>
<keyword evidence="4" id="KW-0274">FAD</keyword>
<dbReference type="InterPro" id="IPR036250">
    <property type="entry name" value="AcylCo_DH-like_C"/>
</dbReference>
<evidence type="ECO:0000256" key="2">
    <source>
        <dbReference type="ARBA" id="ARBA00009347"/>
    </source>
</evidence>
<dbReference type="CDD" id="cd00567">
    <property type="entry name" value="ACAD"/>
    <property type="match status" value="1"/>
</dbReference>
<dbReference type="Proteomes" id="UP000186438">
    <property type="component" value="Unassembled WGS sequence"/>
</dbReference>
<dbReference type="GO" id="GO:0050660">
    <property type="term" value="F:flavin adenine dinucleotide binding"/>
    <property type="evidence" value="ECO:0007669"/>
    <property type="project" value="InterPro"/>
</dbReference>
<dbReference type="Gene3D" id="2.40.110.10">
    <property type="entry name" value="Butyryl-CoA Dehydrogenase, subunit A, domain 2"/>
    <property type="match status" value="1"/>
</dbReference>
<evidence type="ECO:0000313" key="7">
    <source>
        <dbReference type="EMBL" id="OJZ76114.1"/>
    </source>
</evidence>
<dbReference type="SUPFAM" id="SSF56645">
    <property type="entry name" value="Acyl-CoA dehydrogenase NM domain-like"/>
    <property type="match status" value="1"/>
</dbReference>
<dbReference type="Pfam" id="PF00441">
    <property type="entry name" value="Acyl-CoA_dh_1"/>
    <property type="match status" value="1"/>
</dbReference>
<organism evidence="7 8">
    <name type="scientific">Mycobacterium paraffinicum</name>
    <dbReference type="NCBI Taxonomy" id="53378"/>
    <lineage>
        <taxon>Bacteria</taxon>
        <taxon>Bacillati</taxon>
        <taxon>Actinomycetota</taxon>
        <taxon>Actinomycetes</taxon>
        <taxon>Mycobacteriales</taxon>
        <taxon>Mycobacteriaceae</taxon>
        <taxon>Mycobacterium</taxon>
    </lineage>
</organism>
<dbReference type="InterPro" id="IPR037069">
    <property type="entry name" value="AcylCoA_DH/ox_N_sf"/>
</dbReference>
<reference evidence="7 8" key="1">
    <citation type="submission" date="2016-11" db="EMBL/GenBank/DDBJ databases">
        <title>Genome sequences of unsequenced Mycobacteria.</title>
        <authorList>
            <person name="Greninger A.L."/>
            <person name="Fang F."/>
            <person name="Jerome K.R."/>
        </authorList>
    </citation>
    <scope>NUCLEOTIDE SEQUENCE [LARGE SCALE GENOMIC DNA]</scope>
    <source>
        <strain evidence="7 8">M11</strain>
    </source>
</reference>